<gene>
    <name evidence="2" type="ORF">AFUS01_LOCUS19664</name>
</gene>
<feature type="transmembrane region" description="Helical" evidence="1">
    <location>
        <begin position="48"/>
        <end position="70"/>
    </location>
</feature>
<organism evidence="2 3">
    <name type="scientific">Allacma fusca</name>
    <dbReference type="NCBI Taxonomy" id="39272"/>
    <lineage>
        <taxon>Eukaryota</taxon>
        <taxon>Metazoa</taxon>
        <taxon>Ecdysozoa</taxon>
        <taxon>Arthropoda</taxon>
        <taxon>Hexapoda</taxon>
        <taxon>Collembola</taxon>
        <taxon>Symphypleona</taxon>
        <taxon>Sminthuridae</taxon>
        <taxon>Allacma</taxon>
    </lineage>
</organism>
<proteinExistence type="predicted"/>
<evidence type="ECO:0000313" key="3">
    <source>
        <dbReference type="Proteomes" id="UP000708208"/>
    </source>
</evidence>
<name>A0A8J2K1K0_9HEXA</name>
<feature type="transmembrane region" description="Helical" evidence="1">
    <location>
        <begin position="140"/>
        <end position="160"/>
    </location>
</feature>
<evidence type="ECO:0000313" key="2">
    <source>
        <dbReference type="EMBL" id="CAG7731055.1"/>
    </source>
</evidence>
<dbReference type="EMBL" id="CAJVCH010204996">
    <property type="protein sequence ID" value="CAG7731055.1"/>
    <property type="molecule type" value="Genomic_DNA"/>
</dbReference>
<keyword evidence="3" id="KW-1185">Reference proteome</keyword>
<keyword evidence="1" id="KW-0472">Membrane</keyword>
<feature type="non-terminal residue" evidence="2">
    <location>
        <position position="1"/>
    </location>
</feature>
<keyword evidence="1" id="KW-1133">Transmembrane helix</keyword>
<comment type="caution">
    <text evidence="2">The sequence shown here is derived from an EMBL/GenBank/DDBJ whole genome shotgun (WGS) entry which is preliminary data.</text>
</comment>
<feature type="transmembrane region" description="Helical" evidence="1">
    <location>
        <begin position="82"/>
        <end position="104"/>
    </location>
</feature>
<reference evidence="2" key="1">
    <citation type="submission" date="2021-06" db="EMBL/GenBank/DDBJ databases">
        <authorList>
            <person name="Hodson N. C."/>
            <person name="Mongue J. A."/>
            <person name="Jaron S. K."/>
        </authorList>
    </citation>
    <scope>NUCLEOTIDE SEQUENCE</scope>
</reference>
<sequence length="337" mass="39113">MKQSNPKIRPPVTIFKNTLNVYRFMLVTPYFITYSQDQERAILRYPNIVVKVAFIIVQGLTVVFMCCKAFKQFIISESLDALPILALSHVAWLALNITVIEFVWRRMSCTLDMMNLLSDIYRKCTPFELNGRAVKLIMKIPWFLGLFGVLWVLLDVAMMLRRNEKSPWGMRKSIIDSAYSEYFISNNFSFTNAEVEDKCRNPAVFVFSLPLISYHPVSGTAEAKILNQEEQNIFLDNWKPPKEILDNFPYYVSGFDVEKRPVFIFEIGKWPIRIVDWEGFSLSQLTHGPTVQYILHHFTAFQRIQDSFAYGFYLNVNTFASQFISLAKPILGSALER</sequence>
<dbReference type="AlphaFoldDB" id="A0A8J2K1K0"/>
<protein>
    <submittedName>
        <fullName evidence="2">Uncharacterized protein</fullName>
    </submittedName>
</protein>
<dbReference type="Proteomes" id="UP000708208">
    <property type="component" value="Unassembled WGS sequence"/>
</dbReference>
<accession>A0A8J2K1K0</accession>
<keyword evidence="1" id="KW-0812">Transmembrane</keyword>
<evidence type="ECO:0000256" key="1">
    <source>
        <dbReference type="SAM" id="Phobius"/>
    </source>
</evidence>